<evidence type="ECO:0000256" key="1">
    <source>
        <dbReference type="ARBA" id="ARBA00023319"/>
    </source>
</evidence>
<protein>
    <recommendedName>
        <fullName evidence="2">Ig-like domain-containing protein</fullName>
    </recommendedName>
</protein>
<evidence type="ECO:0000313" key="3">
    <source>
        <dbReference type="EMBL" id="MEQ2177406.1"/>
    </source>
</evidence>
<reference evidence="3 4" key="1">
    <citation type="submission" date="2021-06" db="EMBL/GenBank/DDBJ databases">
        <authorList>
            <person name="Palmer J.M."/>
        </authorList>
    </citation>
    <scope>NUCLEOTIDE SEQUENCE [LARGE SCALE GENOMIC DNA]</scope>
    <source>
        <strain evidence="3 4">GA_2019</strain>
        <tissue evidence="3">Muscle</tissue>
    </source>
</reference>
<dbReference type="Gene3D" id="2.60.40.10">
    <property type="entry name" value="Immunoglobulins"/>
    <property type="match status" value="2"/>
</dbReference>
<dbReference type="PROSITE" id="PS50835">
    <property type="entry name" value="IG_LIKE"/>
    <property type="match status" value="1"/>
</dbReference>
<accession>A0ABV0P142</accession>
<feature type="non-terminal residue" evidence="3">
    <location>
        <position position="1"/>
    </location>
</feature>
<dbReference type="InterPro" id="IPR007110">
    <property type="entry name" value="Ig-like_dom"/>
</dbReference>
<dbReference type="Pfam" id="PF07679">
    <property type="entry name" value="I-set"/>
    <property type="match status" value="2"/>
</dbReference>
<dbReference type="InterPro" id="IPR013098">
    <property type="entry name" value="Ig_I-set"/>
</dbReference>
<gene>
    <name evidence="3" type="ORF">GOODEAATRI_003169</name>
</gene>
<dbReference type="PANTHER" id="PTHR10075:SF100">
    <property type="entry name" value="FASCICLIN-2"/>
    <property type="match status" value="1"/>
</dbReference>
<comment type="caution">
    <text evidence="3">The sequence shown here is derived from an EMBL/GenBank/DDBJ whole genome shotgun (WGS) entry which is preliminary data.</text>
</comment>
<keyword evidence="4" id="KW-1185">Reference proteome</keyword>
<dbReference type="PANTHER" id="PTHR10075">
    <property type="entry name" value="BASIGIN RELATED"/>
    <property type="match status" value="1"/>
</dbReference>
<dbReference type="InterPro" id="IPR036179">
    <property type="entry name" value="Ig-like_dom_sf"/>
</dbReference>
<dbReference type="Proteomes" id="UP001476798">
    <property type="component" value="Unassembled WGS sequence"/>
</dbReference>
<organism evidence="3 4">
    <name type="scientific">Goodea atripinnis</name>
    <dbReference type="NCBI Taxonomy" id="208336"/>
    <lineage>
        <taxon>Eukaryota</taxon>
        <taxon>Metazoa</taxon>
        <taxon>Chordata</taxon>
        <taxon>Craniata</taxon>
        <taxon>Vertebrata</taxon>
        <taxon>Euteleostomi</taxon>
        <taxon>Actinopterygii</taxon>
        <taxon>Neopterygii</taxon>
        <taxon>Teleostei</taxon>
        <taxon>Neoteleostei</taxon>
        <taxon>Acanthomorphata</taxon>
        <taxon>Ovalentaria</taxon>
        <taxon>Atherinomorphae</taxon>
        <taxon>Cyprinodontiformes</taxon>
        <taxon>Goodeidae</taxon>
        <taxon>Goodea</taxon>
    </lineage>
</organism>
<dbReference type="InterPro" id="IPR013783">
    <property type="entry name" value="Ig-like_fold"/>
</dbReference>
<name>A0ABV0P142_9TELE</name>
<dbReference type="SUPFAM" id="SSF48726">
    <property type="entry name" value="Immunoglobulin"/>
    <property type="match status" value="2"/>
</dbReference>
<keyword evidence="1" id="KW-0393">Immunoglobulin domain</keyword>
<sequence>MPQPDIVWYKDAMPISPVKIPRYKVLVGGSLQINGLLPDDTGMFQCFARNLAGEIQTNTYLAVTSERVLASGSVQLPRFTLLESGSLLISPSHLSDAGTYTCMASNSRGIDEASADLLVWGKLK</sequence>
<dbReference type="EMBL" id="JAHRIO010060089">
    <property type="protein sequence ID" value="MEQ2177406.1"/>
    <property type="molecule type" value="Genomic_DNA"/>
</dbReference>
<feature type="domain" description="Ig-like" evidence="2">
    <location>
        <begin position="1"/>
        <end position="118"/>
    </location>
</feature>
<evidence type="ECO:0000313" key="4">
    <source>
        <dbReference type="Proteomes" id="UP001476798"/>
    </source>
</evidence>
<proteinExistence type="predicted"/>
<evidence type="ECO:0000259" key="2">
    <source>
        <dbReference type="PROSITE" id="PS50835"/>
    </source>
</evidence>